<dbReference type="EMBL" id="CP064786">
    <property type="protein sequence ID" value="QSG01579.1"/>
    <property type="molecule type" value="Genomic_DNA"/>
</dbReference>
<keyword evidence="2" id="KW-0012">Acyltransferase</keyword>
<evidence type="ECO:0000256" key="1">
    <source>
        <dbReference type="SAM" id="Coils"/>
    </source>
</evidence>
<keyword evidence="1" id="KW-0175">Coiled coil</keyword>
<dbReference type="KEGG" id="hara:AArcS_0349"/>
<dbReference type="RefSeq" id="WP_238478697.1">
    <property type="nucleotide sequence ID" value="NZ_CP064786.1"/>
</dbReference>
<dbReference type="Proteomes" id="UP000663586">
    <property type="component" value="Chromosome"/>
</dbReference>
<proteinExistence type="predicted"/>
<name>A0A897MRI1_9EURY</name>
<organism evidence="2 3">
    <name type="scientific">Natranaeroarchaeum sulfidigenes</name>
    <dbReference type="NCBI Taxonomy" id="2784880"/>
    <lineage>
        <taxon>Archaea</taxon>
        <taxon>Methanobacteriati</taxon>
        <taxon>Methanobacteriota</taxon>
        <taxon>Stenosarchaea group</taxon>
        <taxon>Halobacteria</taxon>
        <taxon>Halobacteriales</taxon>
        <taxon>Natronoarchaeaceae</taxon>
        <taxon>Natranaeroarchaeum</taxon>
    </lineage>
</organism>
<dbReference type="GeneID" id="70683732"/>
<dbReference type="AlphaFoldDB" id="A0A897MRI1"/>
<evidence type="ECO:0000313" key="2">
    <source>
        <dbReference type="EMBL" id="QSG01579.1"/>
    </source>
</evidence>
<feature type="coiled-coil region" evidence="1">
    <location>
        <begin position="50"/>
        <end position="77"/>
    </location>
</feature>
<protein>
    <submittedName>
        <fullName evidence="2">Putative acyltransferase</fullName>
    </submittedName>
</protein>
<reference evidence="2" key="1">
    <citation type="submission" date="2020-11" db="EMBL/GenBank/DDBJ databases">
        <title>Carbohydrate-dependent, anaerobic sulfur respiration: A novel catabolism in halophilic archaea.</title>
        <authorList>
            <person name="Sorokin D.Y."/>
            <person name="Messina E."/>
            <person name="Smedile F."/>
            <person name="La Cono V."/>
            <person name="Hallsworth J.E."/>
            <person name="Yakimov M.M."/>
        </authorList>
    </citation>
    <scope>NUCLEOTIDE SEQUENCE</scope>
    <source>
        <strain evidence="2">AArc-S</strain>
    </source>
</reference>
<gene>
    <name evidence="2" type="ORF">AArcS_0349</name>
</gene>
<evidence type="ECO:0000313" key="3">
    <source>
        <dbReference type="Proteomes" id="UP000663586"/>
    </source>
</evidence>
<keyword evidence="3" id="KW-1185">Reference proteome</keyword>
<keyword evidence="2" id="KW-0808">Transferase</keyword>
<dbReference type="GO" id="GO:0016746">
    <property type="term" value="F:acyltransferase activity"/>
    <property type="evidence" value="ECO:0007669"/>
    <property type="project" value="UniProtKB-KW"/>
</dbReference>
<accession>A0A897MRI1</accession>
<sequence>MTAIIIADPISVIGLPISNEDSSEIELTDEDRVEYDEQTYLTIADRVLDLDGIEDRIETLEAMLREVVDEAEAASEADLRATVAAALDIDDERLP</sequence>